<organism evidence="4 5">
    <name type="scientific">Sphaeroforma arctica JP610</name>
    <dbReference type="NCBI Taxonomy" id="667725"/>
    <lineage>
        <taxon>Eukaryota</taxon>
        <taxon>Ichthyosporea</taxon>
        <taxon>Ichthyophonida</taxon>
        <taxon>Sphaeroforma</taxon>
    </lineage>
</organism>
<sequence>MVQTVLLTGTSGFIALHILKKLLEEGEVQVRGTVRSTSNDKKTRPIKELVYNAKYPVELVEADLMSDSGWAEAVKGCDYVLHTASPFYLAHGDAGREKLVKPAVEGTLRVLRECAKPGSQVKRVVLTSSIAAVAFGVEHEEGYMYSERDWTNPDSPKVDPYTESKTRAEKAAWDFVENNRDHRFELCTINPGMVFGETLGATGTSVDLVKDMVQGKMPMLPHFNMPAVDVHDVAQAHIEAMRRPLATGKRFVLYANDIWLTEMAAVINKEFGAMGYSVAERKMPHFLAYAMSFLSKDMDMIYKGWGVPHPCDNTHTREILGIDFKSVDQSIVETIHCLIEKGLVEKKDTYIPRA</sequence>
<dbReference type="SUPFAM" id="SSF51735">
    <property type="entry name" value="NAD(P)-binding Rossmann-fold domains"/>
    <property type="match status" value="1"/>
</dbReference>
<dbReference type="CDD" id="cd05227">
    <property type="entry name" value="AR_SDR_e"/>
    <property type="match status" value="1"/>
</dbReference>
<dbReference type="RefSeq" id="XP_014158041.1">
    <property type="nucleotide sequence ID" value="XM_014302566.1"/>
</dbReference>
<keyword evidence="1" id="KW-0560">Oxidoreductase</keyword>
<evidence type="ECO:0000259" key="3">
    <source>
        <dbReference type="Pfam" id="PF01370"/>
    </source>
</evidence>
<proteinExistence type="inferred from homology"/>
<protein>
    <recommendedName>
        <fullName evidence="3">NAD-dependent epimerase/dehydratase domain-containing protein</fullName>
    </recommendedName>
</protein>
<dbReference type="Gene3D" id="3.40.50.720">
    <property type="entry name" value="NAD(P)-binding Rossmann-like Domain"/>
    <property type="match status" value="1"/>
</dbReference>
<comment type="similarity">
    <text evidence="2">Belongs to the NAD(P)-dependent epimerase/dehydratase family. Dihydroflavonol-4-reductase subfamily.</text>
</comment>
<dbReference type="eggNOG" id="KOG1502">
    <property type="taxonomic scope" value="Eukaryota"/>
</dbReference>
<evidence type="ECO:0000256" key="2">
    <source>
        <dbReference type="ARBA" id="ARBA00023445"/>
    </source>
</evidence>
<dbReference type="InterPro" id="IPR001509">
    <property type="entry name" value="Epimerase_deHydtase"/>
</dbReference>
<accession>A0A0L0G5E4</accession>
<dbReference type="GeneID" id="25904141"/>
<dbReference type="PANTHER" id="PTHR10366:SF564">
    <property type="entry name" value="STEROL-4-ALPHA-CARBOXYLATE 3-DEHYDROGENASE, DECARBOXYLATING"/>
    <property type="match status" value="1"/>
</dbReference>
<reference evidence="4 5" key="1">
    <citation type="submission" date="2011-02" db="EMBL/GenBank/DDBJ databases">
        <title>The Genome Sequence of Sphaeroforma arctica JP610.</title>
        <authorList>
            <consortium name="The Broad Institute Genome Sequencing Platform"/>
            <person name="Russ C."/>
            <person name="Cuomo C."/>
            <person name="Young S.K."/>
            <person name="Zeng Q."/>
            <person name="Gargeya S."/>
            <person name="Alvarado L."/>
            <person name="Berlin A."/>
            <person name="Chapman S.B."/>
            <person name="Chen Z."/>
            <person name="Freedman E."/>
            <person name="Gellesch M."/>
            <person name="Goldberg J."/>
            <person name="Griggs A."/>
            <person name="Gujja S."/>
            <person name="Heilman E."/>
            <person name="Heiman D."/>
            <person name="Howarth C."/>
            <person name="Mehta T."/>
            <person name="Neiman D."/>
            <person name="Pearson M."/>
            <person name="Roberts A."/>
            <person name="Saif S."/>
            <person name="Shea T."/>
            <person name="Shenoy N."/>
            <person name="Sisk P."/>
            <person name="Stolte C."/>
            <person name="Sykes S."/>
            <person name="White J."/>
            <person name="Yandava C."/>
            <person name="Burger G."/>
            <person name="Gray M.W."/>
            <person name="Holland P.W.H."/>
            <person name="King N."/>
            <person name="Lang F.B.F."/>
            <person name="Roger A.J."/>
            <person name="Ruiz-Trillo I."/>
            <person name="Haas B."/>
            <person name="Nusbaum C."/>
            <person name="Birren B."/>
        </authorList>
    </citation>
    <scope>NUCLEOTIDE SEQUENCE [LARGE SCALE GENOMIC DNA]</scope>
    <source>
        <strain evidence="4 5">JP610</strain>
    </source>
</reference>
<name>A0A0L0G5E4_9EUKA</name>
<feature type="domain" description="NAD-dependent epimerase/dehydratase" evidence="3">
    <location>
        <begin position="5"/>
        <end position="246"/>
    </location>
</feature>
<dbReference type="GO" id="GO:0016616">
    <property type="term" value="F:oxidoreductase activity, acting on the CH-OH group of donors, NAD or NADP as acceptor"/>
    <property type="evidence" value="ECO:0007669"/>
    <property type="project" value="TreeGrafter"/>
</dbReference>
<dbReference type="Pfam" id="PF01370">
    <property type="entry name" value="Epimerase"/>
    <property type="match status" value="1"/>
</dbReference>
<dbReference type="FunFam" id="3.40.50.720:FF:000336">
    <property type="entry name" value="Aldehyde reductase"/>
    <property type="match status" value="1"/>
</dbReference>
<gene>
    <name evidence="4" type="ORF">SARC_03637</name>
</gene>
<dbReference type="Proteomes" id="UP000054560">
    <property type="component" value="Unassembled WGS sequence"/>
</dbReference>
<dbReference type="STRING" id="667725.A0A0L0G5E4"/>
<evidence type="ECO:0000313" key="4">
    <source>
        <dbReference type="EMBL" id="KNC84139.1"/>
    </source>
</evidence>
<evidence type="ECO:0000313" key="5">
    <source>
        <dbReference type="Proteomes" id="UP000054560"/>
    </source>
</evidence>
<dbReference type="InterPro" id="IPR050425">
    <property type="entry name" value="NAD(P)_dehydrat-like"/>
</dbReference>
<dbReference type="InterPro" id="IPR036291">
    <property type="entry name" value="NAD(P)-bd_dom_sf"/>
</dbReference>
<evidence type="ECO:0000256" key="1">
    <source>
        <dbReference type="ARBA" id="ARBA00023002"/>
    </source>
</evidence>
<keyword evidence="5" id="KW-1185">Reference proteome</keyword>
<dbReference type="OrthoDB" id="2735536at2759"/>
<dbReference type="EMBL" id="KQ241785">
    <property type="protein sequence ID" value="KNC84139.1"/>
    <property type="molecule type" value="Genomic_DNA"/>
</dbReference>
<dbReference type="AlphaFoldDB" id="A0A0L0G5E4"/>
<dbReference type="PANTHER" id="PTHR10366">
    <property type="entry name" value="NAD DEPENDENT EPIMERASE/DEHYDRATASE"/>
    <property type="match status" value="1"/>
</dbReference>